<name>A0ACC2NE34_9HYME</name>
<reference evidence="1" key="1">
    <citation type="submission" date="2023-04" db="EMBL/GenBank/DDBJ databases">
        <title>A chromosome-level genome assembly of the parasitoid wasp Eretmocerus hayati.</title>
        <authorList>
            <person name="Zhong Y."/>
            <person name="Liu S."/>
            <person name="Liu Y."/>
        </authorList>
    </citation>
    <scope>NUCLEOTIDE SEQUENCE</scope>
    <source>
        <strain evidence="1">ZJU_SS_LIU_2023</strain>
    </source>
</reference>
<keyword evidence="2" id="KW-1185">Reference proteome</keyword>
<evidence type="ECO:0000313" key="2">
    <source>
        <dbReference type="Proteomes" id="UP001239111"/>
    </source>
</evidence>
<dbReference type="Proteomes" id="UP001239111">
    <property type="component" value="Chromosome 4"/>
</dbReference>
<proteinExistence type="predicted"/>
<dbReference type="EMBL" id="CM056744">
    <property type="protein sequence ID" value="KAJ8668599.1"/>
    <property type="molecule type" value="Genomic_DNA"/>
</dbReference>
<protein>
    <submittedName>
        <fullName evidence="1">Uncharacterized protein</fullName>
    </submittedName>
</protein>
<sequence length="146" mass="17287">MFRQYLVGAKLDCRITRLLHKVHHNKNRQIFYVSFDIYEKTAVLQYNLENKVMDLRAIYVPDKYTGKGIARLLTETAITYAIKNNYFLFLTCTYTQKYYLCYKNSALEELIIGPQHILDANVSIDVRCFQAEPDPQDFFPQERKNN</sequence>
<gene>
    <name evidence="1" type="ORF">QAD02_010262</name>
</gene>
<organism evidence="1 2">
    <name type="scientific">Eretmocerus hayati</name>
    <dbReference type="NCBI Taxonomy" id="131215"/>
    <lineage>
        <taxon>Eukaryota</taxon>
        <taxon>Metazoa</taxon>
        <taxon>Ecdysozoa</taxon>
        <taxon>Arthropoda</taxon>
        <taxon>Hexapoda</taxon>
        <taxon>Insecta</taxon>
        <taxon>Pterygota</taxon>
        <taxon>Neoptera</taxon>
        <taxon>Endopterygota</taxon>
        <taxon>Hymenoptera</taxon>
        <taxon>Apocrita</taxon>
        <taxon>Proctotrupomorpha</taxon>
        <taxon>Chalcidoidea</taxon>
        <taxon>Aphelinidae</taxon>
        <taxon>Aphelininae</taxon>
        <taxon>Eretmocerus</taxon>
    </lineage>
</organism>
<evidence type="ECO:0000313" key="1">
    <source>
        <dbReference type="EMBL" id="KAJ8668599.1"/>
    </source>
</evidence>
<accession>A0ACC2NE34</accession>
<comment type="caution">
    <text evidence="1">The sequence shown here is derived from an EMBL/GenBank/DDBJ whole genome shotgun (WGS) entry which is preliminary data.</text>
</comment>